<dbReference type="RefSeq" id="WP_227323489.1">
    <property type="nucleotide sequence ID" value="NZ_JAESVB010000018.1"/>
</dbReference>
<organism evidence="1 2">
    <name type="scientific">Acidisoma silvae</name>
    <dbReference type="NCBI Taxonomy" id="2802396"/>
    <lineage>
        <taxon>Bacteria</taxon>
        <taxon>Pseudomonadati</taxon>
        <taxon>Pseudomonadota</taxon>
        <taxon>Alphaproteobacteria</taxon>
        <taxon>Acetobacterales</taxon>
        <taxon>Acidocellaceae</taxon>
        <taxon>Acidisoma</taxon>
    </lineage>
</organism>
<keyword evidence="2" id="KW-1185">Reference proteome</keyword>
<reference evidence="1" key="2">
    <citation type="submission" date="2021-01" db="EMBL/GenBank/DDBJ databases">
        <authorList>
            <person name="Mieszkin S."/>
            <person name="Pouder E."/>
            <person name="Alain K."/>
        </authorList>
    </citation>
    <scope>NUCLEOTIDE SEQUENCE</scope>
    <source>
        <strain evidence="1">HW T2.11</strain>
    </source>
</reference>
<proteinExistence type="predicted"/>
<evidence type="ECO:0000313" key="1">
    <source>
        <dbReference type="EMBL" id="MCB8877849.1"/>
    </source>
</evidence>
<protein>
    <submittedName>
        <fullName evidence="1">Uncharacterized protein</fullName>
    </submittedName>
</protein>
<dbReference type="AlphaFoldDB" id="A0A963YVG3"/>
<reference evidence="1" key="1">
    <citation type="journal article" date="2021" name="Microorganisms">
        <title>Acidisoma silvae sp. nov. and Acidisomacellulosilytica sp. nov., Two Acidophilic Bacteria Isolated from Decaying Wood, Hydrolyzing Cellulose and Producing Poly-3-hydroxybutyrate.</title>
        <authorList>
            <person name="Mieszkin S."/>
            <person name="Pouder E."/>
            <person name="Uroz S."/>
            <person name="Simon-Colin C."/>
            <person name="Alain K."/>
        </authorList>
    </citation>
    <scope>NUCLEOTIDE SEQUENCE</scope>
    <source>
        <strain evidence="1">HW T2.11</strain>
    </source>
</reference>
<dbReference type="Proteomes" id="UP000708298">
    <property type="component" value="Unassembled WGS sequence"/>
</dbReference>
<evidence type="ECO:0000313" key="2">
    <source>
        <dbReference type="Proteomes" id="UP000708298"/>
    </source>
</evidence>
<comment type="caution">
    <text evidence="1">The sequence shown here is derived from an EMBL/GenBank/DDBJ whole genome shotgun (WGS) entry which is preliminary data.</text>
</comment>
<sequence>MSQDPIAVPPQFGEPKRRLGVARGAGELGSVLGRTFGEYGFRSFEEIGVIFDCFPVVHLAADLGHSRTEVGRQFIESGRSQLSDSVGYGFQGLLQGLVFLAQGDTRLQSA</sequence>
<dbReference type="EMBL" id="JAESVB010000018">
    <property type="protein sequence ID" value="MCB8877849.1"/>
    <property type="molecule type" value="Genomic_DNA"/>
</dbReference>
<accession>A0A963YVG3</accession>
<name>A0A963YVG3_9PROT</name>
<gene>
    <name evidence="1" type="ORF">ASILVAE211_21835</name>
</gene>